<feature type="transmembrane region" description="Helical" evidence="1">
    <location>
        <begin position="12"/>
        <end position="31"/>
    </location>
</feature>
<dbReference type="HOGENOM" id="CLU_2456042_0_0_1"/>
<evidence type="ECO:0000313" key="3">
    <source>
        <dbReference type="Proteomes" id="UP000016088"/>
    </source>
</evidence>
<dbReference type="GeneID" id="25033930"/>
<evidence type="ECO:0000256" key="1">
    <source>
        <dbReference type="SAM" id="Phobius"/>
    </source>
</evidence>
<dbReference type="AlphaFoldDB" id="S9PMD8"/>
<accession>S9PMD8</accession>
<sequence>MDFLLCAMKISKALTLTFAGIIVVSSLVVVFSPSSKSPPLKSWSKRQLILYCERNSLSTSGSYIDLLTRVEQHQKSRASTG</sequence>
<dbReference type="RefSeq" id="XP_013020837.1">
    <property type="nucleotide sequence ID" value="XM_013165383.1"/>
</dbReference>
<name>S9PMD8_SCHOY</name>
<keyword evidence="1" id="KW-0472">Membrane</keyword>
<dbReference type="OrthoDB" id="5375376at2759"/>
<gene>
    <name evidence="2" type="ORF">SOCG_05835</name>
</gene>
<organism evidence="2 3">
    <name type="scientific">Schizosaccharomyces octosporus (strain yFS286)</name>
    <name type="common">Fission yeast</name>
    <name type="synonym">Octosporomyces octosporus</name>
    <dbReference type="NCBI Taxonomy" id="483514"/>
    <lineage>
        <taxon>Eukaryota</taxon>
        <taxon>Fungi</taxon>
        <taxon>Dikarya</taxon>
        <taxon>Ascomycota</taxon>
        <taxon>Taphrinomycotina</taxon>
        <taxon>Schizosaccharomycetes</taxon>
        <taxon>Schizosaccharomycetales</taxon>
        <taxon>Schizosaccharomycetaceae</taxon>
        <taxon>Schizosaccharomyces</taxon>
    </lineage>
</organism>
<dbReference type="EMBL" id="KE503208">
    <property type="protein sequence ID" value="EPX70431.1"/>
    <property type="molecule type" value="Genomic_DNA"/>
</dbReference>
<reference evidence="2 3" key="1">
    <citation type="journal article" date="2011" name="Science">
        <title>Comparative functional genomics of the fission yeasts.</title>
        <authorList>
            <person name="Rhind N."/>
            <person name="Chen Z."/>
            <person name="Yassour M."/>
            <person name="Thompson D.A."/>
            <person name="Haas B.J."/>
            <person name="Habib N."/>
            <person name="Wapinski I."/>
            <person name="Roy S."/>
            <person name="Lin M.F."/>
            <person name="Heiman D.I."/>
            <person name="Young S.K."/>
            <person name="Furuya K."/>
            <person name="Guo Y."/>
            <person name="Pidoux A."/>
            <person name="Chen H.M."/>
            <person name="Robbertse B."/>
            <person name="Goldberg J.M."/>
            <person name="Aoki K."/>
            <person name="Bayne E.H."/>
            <person name="Berlin A.M."/>
            <person name="Desjardins C.A."/>
            <person name="Dobbs E."/>
            <person name="Dukaj L."/>
            <person name="Fan L."/>
            <person name="FitzGerald M.G."/>
            <person name="French C."/>
            <person name="Gujja S."/>
            <person name="Hansen K."/>
            <person name="Keifenheim D."/>
            <person name="Levin J.Z."/>
            <person name="Mosher R.A."/>
            <person name="Mueller C.A."/>
            <person name="Pfiffner J."/>
            <person name="Priest M."/>
            <person name="Russ C."/>
            <person name="Smialowska A."/>
            <person name="Swoboda P."/>
            <person name="Sykes S.M."/>
            <person name="Vaughn M."/>
            <person name="Vengrova S."/>
            <person name="Yoder R."/>
            <person name="Zeng Q."/>
            <person name="Allshire R."/>
            <person name="Baulcombe D."/>
            <person name="Birren B.W."/>
            <person name="Brown W."/>
            <person name="Ekwall K."/>
            <person name="Kellis M."/>
            <person name="Leatherwood J."/>
            <person name="Levin H."/>
            <person name="Margalit H."/>
            <person name="Martienssen R."/>
            <person name="Nieduszynski C.A."/>
            <person name="Spatafora J.W."/>
            <person name="Friedman N."/>
            <person name="Dalgaard J.Z."/>
            <person name="Baumann P."/>
            <person name="Niki H."/>
            <person name="Regev A."/>
            <person name="Nusbaum C."/>
        </authorList>
    </citation>
    <scope>NUCLEOTIDE SEQUENCE [LARGE SCALE GENOMIC DNA]</scope>
    <source>
        <strain evidence="3">yFS286</strain>
    </source>
</reference>
<protein>
    <submittedName>
        <fullName evidence="2">Uncharacterized protein</fullName>
    </submittedName>
</protein>
<keyword evidence="1" id="KW-1133">Transmembrane helix</keyword>
<keyword evidence="3" id="KW-1185">Reference proteome</keyword>
<dbReference type="Proteomes" id="UP000016088">
    <property type="component" value="Unassembled WGS sequence"/>
</dbReference>
<dbReference type="OMA" id="RVEQHQK"/>
<evidence type="ECO:0000313" key="2">
    <source>
        <dbReference type="EMBL" id="EPX70431.1"/>
    </source>
</evidence>
<keyword evidence="1" id="KW-0812">Transmembrane</keyword>
<proteinExistence type="predicted"/>
<dbReference type="VEuPathDB" id="FungiDB:SOCG_05835"/>